<keyword evidence="5 10" id="KW-1133">Transmembrane helix</keyword>
<keyword evidence="7 10" id="KW-0406">Ion transport</keyword>
<evidence type="ECO:0000256" key="5">
    <source>
        <dbReference type="ARBA" id="ARBA00022989"/>
    </source>
</evidence>
<dbReference type="InterPro" id="IPR004705">
    <property type="entry name" value="Cation/H_exchanger_CPA1_bac"/>
</dbReference>
<proteinExistence type="inferred from homology"/>
<reference evidence="12 13" key="1">
    <citation type="submission" date="2017-06" db="EMBL/GenBank/DDBJ databases">
        <authorList>
            <person name="Kim H.J."/>
            <person name="Triplett B.A."/>
        </authorList>
    </citation>
    <scope>NUCLEOTIDE SEQUENCE [LARGE SCALE GENOMIC DNA]</scope>
    <source>
        <strain evidence="12 13">B29T1</strain>
    </source>
</reference>
<dbReference type="GO" id="GO:0098719">
    <property type="term" value="P:sodium ion import across plasma membrane"/>
    <property type="evidence" value="ECO:0007669"/>
    <property type="project" value="TreeGrafter"/>
</dbReference>
<feature type="transmembrane region" description="Helical" evidence="10">
    <location>
        <begin position="386"/>
        <end position="406"/>
    </location>
</feature>
<feature type="transmembrane region" description="Helical" evidence="10">
    <location>
        <begin position="235"/>
        <end position="253"/>
    </location>
</feature>
<evidence type="ECO:0000256" key="3">
    <source>
        <dbReference type="ARBA" id="ARBA00022475"/>
    </source>
</evidence>
<feature type="transmembrane region" description="Helical" evidence="10">
    <location>
        <begin position="212"/>
        <end position="229"/>
    </location>
</feature>
<dbReference type="Gene3D" id="6.10.140.1330">
    <property type="match status" value="1"/>
</dbReference>
<sequence>MGLLAAVVASGTIARMLPAALPLPVSLVQIALGALIGSFGALRVELDPEVFFLAFLPPLLFADSWQIPREGLLRDKWTILKLALGLVVFTVLGLGPLIHWMLPVMPLAVCFALAASVSPTDPVSVQAIAGRIKVPTRMLRILEGEALLNDASGLVCMRVAVIAALTGGFSLSSALSLFLWLSLVGIALGIGVTLLITRVAAWIRRHFGEESGSHILISVLTPFAVYLLAEHFGGSGILAVVAAGITMSYAELMGDQGAGTRIRSLAVWDAIRFATNGVMFVLLGEQMPGIFTAALSQSRDHIGWPLPLVALIIVLALAALRFTWVWSSLRITVFRSRRRGVPAPQPPVFLLLAASVAGVRGAVTLAGILTLPLTLPDGSPFPARELAIFLAAAVILLTLVAASFLLPPLIRHLHLPEENELAAQEAAMRVQAAEAAIQAIGKEQHAMAEGRQDTDLYAEVSARLMDLYRRRLEGTAASETDAATNRRLVEIERELRLAAVRAERETILRAARRRRINDEVRRKLIRELDIQEVRFLSMAGR</sequence>
<keyword evidence="9 10" id="KW-0739">Sodium transport</keyword>
<evidence type="ECO:0000256" key="9">
    <source>
        <dbReference type="ARBA" id="ARBA00023201"/>
    </source>
</evidence>
<name>A0A212PX32_9PROT</name>
<accession>A0A212PX32</accession>
<comment type="caution">
    <text evidence="10">Lacks conserved residue(s) required for the propagation of feature annotation.</text>
</comment>
<feature type="transmembrane region" description="Helical" evidence="10">
    <location>
        <begin position="348"/>
        <end position="374"/>
    </location>
</feature>
<feature type="transmembrane region" description="Helical" evidence="10">
    <location>
        <begin position="304"/>
        <end position="327"/>
    </location>
</feature>
<dbReference type="PANTHER" id="PTHR10110:SF86">
    <property type="entry name" value="SODIUM_HYDROGEN EXCHANGER 7"/>
    <property type="match status" value="1"/>
</dbReference>
<evidence type="ECO:0000256" key="8">
    <source>
        <dbReference type="ARBA" id="ARBA00023136"/>
    </source>
</evidence>
<feature type="transmembrane region" description="Helical" evidence="10">
    <location>
        <begin position="265"/>
        <end position="284"/>
    </location>
</feature>
<evidence type="ECO:0000256" key="6">
    <source>
        <dbReference type="ARBA" id="ARBA00023053"/>
    </source>
</evidence>
<evidence type="ECO:0000256" key="1">
    <source>
        <dbReference type="ARBA" id="ARBA00004651"/>
    </source>
</evidence>
<dbReference type="PANTHER" id="PTHR10110">
    <property type="entry name" value="SODIUM/HYDROGEN EXCHANGER"/>
    <property type="match status" value="1"/>
</dbReference>
<dbReference type="Pfam" id="PF00999">
    <property type="entry name" value="Na_H_Exchanger"/>
    <property type="match status" value="1"/>
</dbReference>
<dbReference type="InterPro" id="IPR006153">
    <property type="entry name" value="Cation/H_exchanger_TM"/>
</dbReference>
<dbReference type="InterPro" id="IPR018422">
    <property type="entry name" value="Cation/H_exchanger_CPA1"/>
</dbReference>
<dbReference type="Proteomes" id="UP000197065">
    <property type="component" value="Unassembled WGS sequence"/>
</dbReference>
<evidence type="ECO:0000313" key="12">
    <source>
        <dbReference type="EMBL" id="SNB51617.1"/>
    </source>
</evidence>
<keyword evidence="2 10" id="KW-0813">Transport</keyword>
<keyword evidence="3" id="KW-1003">Cell membrane</keyword>
<evidence type="ECO:0000256" key="2">
    <source>
        <dbReference type="ARBA" id="ARBA00022448"/>
    </source>
</evidence>
<comment type="function">
    <text evidence="10">Na(+)/H(+) antiporter that extrudes sodium in exchange for external protons.</text>
</comment>
<evidence type="ECO:0000313" key="13">
    <source>
        <dbReference type="Proteomes" id="UP000197065"/>
    </source>
</evidence>
<evidence type="ECO:0000256" key="4">
    <source>
        <dbReference type="ARBA" id="ARBA00022692"/>
    </source>
</evidence>
<dbReference type="GO" id="GO:0015385">
    <property type="term" value="F:sodium:proton antiporter activity"/>
    <property type="evidence" value="ECO:0007669"/>
    <property type="project" value="InterPro"/>
</dbReference>
<comment type="similarity">
    <text evidence="10">Belongs to the monovalent cation:proton antiporter 1 (CPA1) transporter (TC 2.A.36) family.</text>
</comment>
<keyword evidence="6 10" id="KW-0915">Sodium</keyword>
<evidence type="ECO:0000256" key="10">
    <source>
        <dbReference type="RuleBase" id="RU366002"/>
    </source>
</evidence>
<dbReference type="NCBIfam" id="TIGR00831">
    <property type="entry name" value="a_cpa1"/>
    <property type="match status" value="1"/>
</dbReference>
<keyword evidence="10" id="KW-0997">Cell inner membrane</keyword>
<keyword evidence="4 10" id="KW-0812">Transmembrane</keyword>
<dbReference type="GO" id="GO:0051453">
    <property type="term" value="P:regulation of intracellular pH"/>
    <property type="evidence" value="ECO:0007669"/>
    <property type="project" value="TreeGrafter"/>
</dbReference>
<dbReference type="AlphaFoldDB" id="A0A212PX32"/>
<keyword evidence="10" id="KW-0050">Antiport</keyword>
<evidence type="ECO:0000256" key="7">
    <source>
        <dbReference type="ARBA" id="ARBA00023065"/>
    </source>
</evidence>
<protein>
    <submittedName>
        <fullName evidence="12">Sodium/proton antiporter, CPA1 family</fullName>
    </submittedName>
</protein>
<dbReference type="EMBL" id="FYEH01000001">
    <property type="protein sequence ID" value="SNB51617.1"/>
    <property type="molecule type" value="Genomic_DNA"/>
</dbReference>
<feature type="domain" description="Cation/H+ exchanger transmembrane" evidence="11">
    <location>
        <begin position="13"/>
        <end position="410"/>
    </location>
</feature>
<gene>
    <name evidence="12" type="ORF">SAMN07250955_101111</name>
</gene>
<comment type="subcellular location">
    <subcellularLocation>
        <location evidence="10">Cell inner membrane</location>
        <topology evidence="10">Multi-pass membrane protein</topology>
    </subcellularLocation>
    <subcellularLocation>
        <location evidence="1">Cell membrane</location>
        <topology evidence="1">Multi-pass membrane protein</topology>
    </subcellularLocation>
</comment>
<evidence type="ECO:0000259" key="11">
    <source>
        <dbReference type="Pfam" id="PF00999"/>
    </source>
</evidence>
<keyword evidence="13" id="KW-1185">Reference proteome</keyword>
<organism evidence="12 13">
    <name type="scientific">Arboricoccus pini</name>
    <dbReference type="NCBI Taxonomy" id="1963835"/>
    <lineage>
        <taxon>Bacteria</taxon>
        <taxon>Pseudomonadati</taxon>
        <taxon>Pseudomonadota</taxon>
        <taxon>Alphaproteobacteria</taxon>
        <taxon>Geminicoccales</taxon>
        <taxon>Geminicoccaceae</taxon>
        <taxon>Arboricoccus</taxon>
    </lineage>
</organism>
<keyword evidence="8 10" id="KW-0472">Membrane</keyword>
<dbReference type="GO" id="GO:0005886">
    <property type="term" value="C:plasma membrane"/>
    <property type="evidence" value="ECO:0007669"/>
    <property type="project" value="UniProtKB-SubCell"/>
</dbReference>
<feature type="transmembrane region" description="Helical" evidence="10">
    <location>
        <begin position="79"/>
        <end position="98"/>
    </location>
</feature>
<feature type="transmembrane region" description="Helical" evidence="10">
    <location>
        <begin position="177"/>
        <end position="200"/>
    </location>
</feature>
<dbReference type="GO" id="GO:0015386">
    <property type="term" value="F:potassium:proton antiporter activity"/>
    <property type="evidence" value="ECO:0007669"/>
    <property type="project" value="TreeGrafter"/>
</dbReference>
<dbReference type="RefSeq" id="WP_243389648.1">
    <property type="nucleotide sequence ID" value="NZ_FYEH01000001.1"/>
</dbReference>